<gene>
    <name evidence="1" type="ORF">HMPREF9607_00733</name>
</gene>
<organism evidence="1 2">
    <name type="scientific">Cutibacterium modestum HL044PA1</name>
    <dbReference type="NCBI Taxonomy" id="765109"/>
    <lineage>
        <taxon>Bacteria</taxon>
        <taxon>Bacillati</taxon>
        <taxon>Actinomycetota</taxon>
        <taxon>Actinomycetes</taxon>
        <taxon>Propionibacteriales</taxon>
        <taxon>Propionibacteriaceae</taxon>
        <taxon>Cutibacterium</taxon>
        <taxon>Cutibacterium modestum</taxon>
    </lineage>
</organism>
<accession>A0ABN0C713</accession>
<protein>
    <submittedName>
        <fullName evidence="1">Uncharacterized protein</fullName>
    </submittedName>
</protein>
<reference evidence="1" key="1">
    <citation type="submission" date="2010-08" db="EMBL/GenBank/DDBJ databases">
        <authorList>
            <person name="Weinstock G."/>
            <person name="Sodergren E."/>
            <person name="Clifton S."/>
            <person name="Fulton L."/>
            <person name="Fulton B."/>
            <person name="Courtney L."/>
            <person name="Fronick C."/>
            <person name="Harrison M."/>
            <person name="Strong C."/>
            <person name="Farmer C."/>
            <person name="Delahaunty K."/>
            <person name="Markovic C."/>
            <person name="Hall O."/>
            <person name="Minx P."/>
            <person name="Tomlinson C."/>
            <person name="Mitreva M."/>
            <person name="Hou S."/>
            <person name="Chen J."/>
            <person name="Wollam A."/>
            <person name="Pepin K.H."/>
            <person name="Johnson M."/>
            <person name="Bhonagiri V."/>
            <person name="Zhang X."/>
            <person name="Suruliraj S."/>
            <person name="Warren W."/>
            <person name="Chinwalla A."/>
            <person name="Mardis E.R."/>
            <person name="Wilson R.K."/>
        </authorList>
    </citation>
    <scope>NUCLEOTIDE SEQUENCE [LARGE SCALE GENOMIC DNA]</scope>
    <source>
        <strain evidence="1">HL044PA1</strain>
    </source>
</reference>
<evidence type="ECO:0000313" key="2">
    <source>
        <dbReference type="Proteomes" id="UP000003179"/>
    </source>
</evidence>
<sequence length="44" mass="5030">MIIENVEMVKVRHAIRESQFSSGSQFSMRWREGLVLTVPPRGIG</sequence>
<keyword evidence="2" id="KW-1185">Reference proteome</keyword>
<comment type="caution">
    <text evidence="1">The sequence shown here is derived from an EMBL/GenBank/DDBJ whole genome shotgun (WGS) entry which is preliminary data.</text>
</comment>
<dbReference type="EMBL" id="ADZU01000013">
    <property type="protein sequence ID" value="EFS93100.1"/>
    <property type="molecule type" value="Genomic_DNA"/>
</dbReference>
<name>A0ABN0C713_9ACTN</name>
<dbReference type="Proteomes" id="UP000003179">
    <property type="component" value="Unassembled WGS sequence"/>
</dbReference>
<proteinExistence type="predicted"/>
<evidence type="ECO:0000313" key="1">
    <source>
        <dbReference type="EMBL" id="EFS93100.1"/>
    </source>
</evidence>